<dbReference type="InterPro" id="IPR054462">
    <property type="entry name" value="TraI_M"/>
</dbReference>
<dbReference type="Pfam" id="PF03432">
    <property type="entry name" value="Relaxase"/>
    <property type="match status" value="1"/>
</dbReference>
<accession>A0A7C9GNF5</accession>
<gene>
    <name evidence="4" type="ORF">GEA64_19810</name>
</gene>
<evidence type="ECO:0000313" key="4">
    <source>
        <dbReference type="EMBL" id="MQL50072.1"/>
    </source>
</evidence>
<name>A0A7C9GNF5_9GAMM</name>
<dbReference type="AlphaFoldDB" id="A0A7C9GNF5"/>
<protein>
    <submittedName>
        <fullName evidence="4">Relaxase/mobilization nuclease domain-containing protein</fullName>
    </submittedName>
</protein>
<dbReference type="InterPro" id="IPR005094">
    <property type="entry name" value="Endonuclease_MobA/VirD2"/>
</dbReference>
<dbReference type="Proteomes" id="UP000481739">
    <property type="component" value="Unassembled WGS sequence"/>
</dbReference>
<feature type="compositionally biased region" description="Polar residues" evidence="1">
    <location>
        <begin position="619"/>
        <end position="628"/>
    </location>
</feature>
<dbReference type="RefSeq" id="WP_152963837.1">
    <property type="nucleotide sequence ID" value="NZ_CAWOZU010000003.1"/>
</dbReference>
<evidence type="ECO:0000256" key="1">
    <source>
        <dbReference type="SAM" id="MobiDB-lite"/>
    </source>
</evidence>
<comment type="caution">
    <text evidence="4">The sequence shown here is derived from an EMBL/GenBank/DDBJ whole genome shotgun (WGS) entry which is preliminary data.</text>
</comment>
<dbReference type="EMBL" id="WHZZ01000012">
    <property type="protein sequence ID" value="MQL50072.1"/>
    <property type="molecule type" value="Genomic_DNA"/>
</dbReference>
<dbReference type="Pfam" id="PF22863">
    <property type="entry name" value="TraI_middle"/>
    <property type="match status" value="1"/>
</dbReference>
<reference evidence="4 5" key="1">
    <citation type="journal article" date="2019" name="Nature">
        <title>A new antibiotic selectively kills Gram-negative pathogens.</title>
        <authorList>
            <person name="Imai Y."/>
            <person name="Meyer K.J."/>
            <person name="Iinishi A."/>
            <person name="Favre-Godal Q."/>
            <person name="Green R."/>
            <person name="Manuse S."/>
            <person name="Caboni M."/>
            <person name="Mori M."/>
            <person name="Niles S."/>
            <person name="Ghiglieri M."/>
            <person name="Honrao C."/>
            <person name="Ma X."/>
            <person name="Guo J.J."/>
            <person name="Makriyannis A."/>
            <person name="Linares-Otoya L."/>
            <person name="Boehringer N."/>
            <person name="Wuisan Z.G."/>
            <person name="Kaur H."/>
            <person name="Wu R."/>
            <person name="Mateus A."/>
            <person name="Typas A."/>
            <person name="Savitski M.M."/>
            <person name="Espinoza J.L."/>
            <person name="O'Rourke A."/>
            <person name="Nelson K.E."/>
            <person name="Hiller S."/>
            <person name="Noinaj N."/>
            <person name="Schaeberle T.F."/>
            <person name="D'Onofrio A."/>
            <person name="Lewis K."/>
        </authorList>
    </citation>
    <scope>NUCLEOTIDE SEQUENCE [LARGE SCALE GENOMIC DNA]</scope>
    <source>
        <strain evidence="4 5">HGB 1456</strain>
    </source>
</reference>
<dbReference type="InterPro" id="IPR049751">
    <property type="entry name" value="TraI/MobA_relaxases"/>
</dbReference>
<proteinExistence type="predicted"/>
<feature type="domain" description="MobA/VirD2-like nuclease" evidence="2">
    <location>
        <begin position="88"/>
        <end position="202"/>
    </location>
</feature>
<feature type="domain" description="TraI-like middle" evidence="3">
    <location>
        <begin position="231"/>
        <end position="323"/>
    </location>
</feature>
<evidence type="ECO:0000259" key="2">
    <source>
        <dbReference type="Pfam" id="PF03432"/>
    </source>
</evidence>
<dbReference type="NCBIfam" id="NF041893">
    <property type="entry name" value="TraI_MobP_relax"/>
    <property type="match status" value="1"/>
</dbReference>
<organism evidence="4 5">
    <name type="scientific">Photorhabdus khanii</name>
    <dbReference type="NCBI Taxonomy" id="1004150"/>
    <lineage>
        <taxon>Bacteria</taxon>
        <taxon>Pseudomonadati</taxon>
        <taxon>Pseudomonadota</taxon>
        <taxon>Gammaproteobacteria</taxon>
        <taxon>Enterobacterales</taxon>
        <taxon>Morganellaceae</taxon>
        <taxon>Photorhabdus</taxon>
    </lineage>
</organism>
<feature type="region of interest" description="Disordered" evidence="1">
    <location>
        <begin position="610"/>
        <end position="633"/>
    </location>
</feature>
<sequence length="650" mass="74199">MIIRIPEKRRDGKSNFLQLIAYAVIRDEDKPDTPIEPEHPGWRRPRSKDAIFNHLVNYISRNGESDIQQIMHTDLNGYTQILFDGVMCETNCFSIATASVEMNVVALQNTRCKDPVFHYFLSWPTEDNPSTAQIFESVRYSLGELGMAEHQYVAAIHTDTNNIHCHIAVNRIHPVTYKTADDSFTKIRLQHTARELELKYNWTHTNGFFVVNENKEIVRAKCDNQPVPSGAKALEYYADVESLHTYATAECGFKIDEAMSDPNMSWGDVHRILVKSGLELRQKGKGLAVYSIDNPELPPVKASSVHPDLTLSCLENDLGQFQPLNEVGIYTKDDNHVVKDAIVHKFRYEPTLHARDIDARLERRLVRAAAREDLKARYRAYKSEWVRPKMDRDAIRLRYQNVSKRFAWRKARTRIAISDPLLRKLTYHIIEVERMKAMAALRIDLRNERIEFKADPANRRLSYQEWVSQQALKQDQAAIAQLRGWAHRMKRDIRTGKISHNAVICAVADDTPAFKLEGYSTTVTKDGTIQYSRDGVVQLQDKGSCIEIGDNNANGGEHIAGGMALAENKSGEYLVFSGDTTFVRQACDMVEWFNEGGDKPLPLTDPQQRIMAGYDPDHQSQSAGLQQQKPEEIILMDPEKVKLNSNYRPK</sequence>
<evidence type="ECO:0000259" key="3">
    <source>
        <dbReference type="Pfam" id="PF22863"/>
    </source>
</evidence>
<evidence type="ECO:0000313" key="5">
    <source>
        <dbReference type="Proteomes" id="UP000481739"/>
    </source>
</evidence>